<comment type="caution">
    <text evidence="2">The sequence shown here is derived from an EMBL/GenBank/DDBJ whole genome shotgun (WGS) entry which is preliminary data.</text>
</comment>
<name>A0A9P1IJA2_9PELO</name>
<dbReference type="Gene3D" id="3.30.2260.10">
    <property type="entry name" value="Enhancer of rudimentary"/>
    <property type="match status" value="1"/>
</dbReference>
<keyword evidence="3" id="KW-1185">Reference proteome</keyword>
<dbReference type="PANTHER" id="PTHR12373:SF3">
    <property type="entry name" value="ENHANCER OF RUDIMENTARY HOMOLOG 2"/>
    <property type="match status" value="1"/>
</dbReference>
<dbReference type="PANTHER" id="PTHR12373">
    <property type="entry name" value="ENHANCER OF RUDIMENTARY ERH"/>
    <property type="match status" value="1"/>
</dbReference>
<dbReference type="InterPro" id="IPR035912">
    <property type="entry name" value="EHR_sf"/>
</dbReference>
<dbReference type="Proteomes" id="UP001152747">
    <property type="component" value="Unassembled WGS sequence"/>
</dbReference>
<protein>
    <recommendedName>
        <fullName evidence="4">Enhancer of rudimentary homolog</fullName>
    </recommendedName>
</protein>
<dbReference type="EMBL" id="CANHGI010000003">
    <property type="protein sequence ID" value="CAI5445923.1"/>
    <property type="molecule type" value="Genomic_DNA"/>
</dbReference>
<dbReference type="Pfam" id="PF01133">
    <property type="entry name" value="ER"/>
    <property type="match status" value="1"/>
</dbReference>
<evidence type="ECO:0000313" key="2">
    <source>
        <dbReference type="EMBL" id="CAI5445923.1"/>
    </source>
</evidence>
<dbReference type="InterPro" id="IPR000781">
    <property type="entry name" value="ERH"/>
</dbReference>
<reference evidence="2" key="1">
    <citation type="submission" date="2022-11" db="EMBL/GenBank/DDBJ databases">
        <authorList>
            <person name="Kikuchi T."/>
        </authorList>
    </citation>
    <scope>NUCLEOTIDE SEQUENCE</scope>
    <source>
        <strain evidence="2">PS1010</strain>
    </source>
</reference>
<comment type="similarity">
    <text evidence="1">Belongs to the E(R) family.</text>
</comment>
<sequence length="129" mass="15209">MVFVFTIILFFFQIIFLMPHTILLIQPTTQSNSRTWSDYETQAASLDAICKIFETFARNKLPENAEFTFDINQVFEFLDKLTDISMMIFNAETAQYVPRNRSWIKQQLFEMFKSKCRHPEAGEKLIAGY</sequence>
<dbReference type="OrthoDB" id="7887808at2759"/>
<dbReference type="SUPFAM" id="SSF143875">
    <property type="entry name" value="ERH-like"/>
    <property type="match status" value="1"/>
</dbReference>
<evidence type="ECO:0000313" key="3">
    <source>
        <dbReference type="Proteomes" id="UP001152747"/>
    </source>
</evidence>
<evidence type="ECO:0000256" key="1">
    <source>
        <dbReference type="ARBA" id="ARBA00007491"/>
    </source>
</evidence>
<gene>
    <name evidence="2" type="ORF">CAMP_LOCUS8560</name>
</gene>
<organism evidence="2 3">
    <name type="scientific">Caenorhabditis angaria</name>
    <dbReference type="NCBI Taxonomy" id="860376"/>
    <lineage>
        <taxon>Eukaryota</taxon>
        <taxon>Metazoa</taxon>
        <taxon>Ecdysozoa</taxon>
        <taxon>Nematoda</taxon>
        <taxon>Chromadorea</taxon>
        <taxon>Rhabditida</taxon>
        <taxon>Rhabditina</taxon>
        <taxon>Rhabditomorpha</taxon>
        <taxon>Rhabditoidea</taxon>
        <taxon>Rhabditidae</taxon>
        <taxon>Peloderinae</taxon>
        <taxon>Caenorhabditis</taxon>
    </lineage>
</organism>
<evidence type="ECO:0008006" key="4">
    <source>
        <dbReference type="Google" id="ProtNLM"/>
    </source>
</evidence>
<proteinExistence type="inferred from homology"/>
<dbReference type="AlphaFoldDB" id="A0A9P1IJA2"/>
<accession>A0A9P1IJA2</accession>